<feature type="compositionally biased region" description="Polar residues" evidence="1">
    <location>
        <begin position="1730"/>
        <end position="1743"/>
    </location>
</feature>
<dbReference type="InterPro" id="IPR021006">
    <property type="entry name" value="Hda2/3"/>
</dbReference>
<feature type="compositionally biased region" description="Low complexity" evidence="1">
    <location>
        <begin position="1"/>
        <end position="22"/>
    </location>
</feature>
<dbReference type="InterPro" id="IPR056882">
    <property type="entry name" value="MOM1_dom"/>
</dbReference>
<dbReference type="PANTHER" id="PTHR35116:SF2">
    <property type="entry name" value="ATP-DEPENDENT HELICASE FAMILY PROTEIN-RELATED"/>
    <property type="match status" value="1"/>
</dbReference>
<dbReference type="Pfam" id="PF25029">
    <property type="entry name" value="MOM1"/>
    <property type="match status" value="1"/>
</dbReference>
<dbReference type="SUPFAM" id="SSF52540">
    <property type="entry name" value="P-loop containing nucleoside triphosphate hydrolases"/>
    <property type="match status" value="2"/>
</dbReference>
<evidence type="ECO:0000313" key="3">
    <source>
        <dbReference type="EMBL" id="WVZ78222.1"/>
    </source>
</evidence>
<dbReference type="InterPro" id="IPR038718">
    <property type="entry name" value="SNF2-like_sf"/>
</dbReference>
<feature type="region of interest" description="Disordered" evidence="1">
    <location>
        <begin position="1997"/>
        <end position="2021"/>
    </location>
</feature>
<sequence length="2503" mass="271330">MVNAPGGTSAAAAGTTASGNGSRNMITASRLRPRQPHSYPSARKLSRNAPSPQRGCPLGAEAPGSFEKKRKAAPTEEEQQQEGAGAPSPSGISKAGKPSASASLAPRDPIGASSSEDLAQGCTGERAVVGSAMNLPKKRKCMGTKNYMRFFTAVTARGEAKDVVTRSARSPVPAKTNKVKESPFQNLQKLPDGCHPDFDNDHLYSVNKLREFWHKSQGAVLVDDKERVMKTILFILSVLPDACKPFLLVTTASLSSWKADFSLFAPCINVAVYDGEKDVHKLIQNPEFHENRRHTVLHVLIAHPDIILEDIKNVEGIGWEAVIVDYCQNSVLKHLKQLNQFPTNFRMVLLSSPLKDNLPEYKKLLAFLNSEQEDNEDYVDAKGLAMLKARFARHIAYEQKRASSKFSEYWVPAYLSQAQLELYSSILRKNSSVLQSQTVTDSVAALPDIVMCLRKCCNHPCLVGLQHSPVNTDVTESMDDRMHKSGKLLLLAKMLKEIRNKRLRVIVLFQSDGAVVERMGDILEELVRQRFGPESYERVRDHSAFSVKREAMDRFNDMTKGRFVFLIDSHSCHSSINLSSIDAIIIYDSDLNPLNDLKGLRRIKMESQLKHVHIFRLYTPFTVEEKGLALAKQGIIIGSNTKDITPTLSHCLLSWGVSFLFGRVVELQQDSCASKSYERETVFMDKVVLELLTELSTDVEDSGKVNSATVSKACMSGEFYSRNITLIGEREGVSSLDGDPPIEVPTEETNEARMKRRKTGEIVGSSSEFSSDVIDTDLFPDIGTPSSADLHLLPKTGVENLSTPKSLHAELKRELSELIKVLKLPDNVGFLALHFLEDLLKNHLVVRQPPGILHAFNIALCWRAASLLKYTKLDRQESLALAFDYLNYESNEELTGLFYKKFGILKEKFVHKSGGRSSNIQKNRVSPHESSSANLKSDQMILNLAMDLHGDFTHGTQVIPSATDQMVSDGQELIPCPETYRECHLSTENLPTQEIPTATEQLVSDGQELIPCPETDRECYLSSEKPPTHGTQEIPPATEQMVSDGQELLPCPETDRECHLSSEKPPTHGTQEIPSATEQMVSDGQELVPCPQTDRECHLSSEKTPSRVAMKRIELFNFVFSTREKNIIAKQQVEMLNLRTQRDNQVMKLKEVCNAVVQHIQTSDINEETSSQIKLVIQWFTMLMSAFLAHMRLQIAKLEALQSTARVEEELMKEKLKQEVIFGKLDTLLDLSDAVPDSDFVAEEFIHFTKPNGDDHVDNFLASRCDQLLDDRLMEITVVRNSVPSEAFSTCAVRNEPTEAHMRSGGGAASEHVDHPDANIHCSSDGVDLQRACSASAIPASHDSINQEPSTDDGRSVEHCMRDNTANPSMLSGITPPVVGLNAGNDGTVAADPDNLESPVLASPQNLTTLRHPPAEPELTDTPLAFAMSAQDLQTEMQAKRDNIDGQSMLPGNVTMSVMGINADNDGTVPADPDHLESPILASSQNLTTLQHPPSEVEPTDTPEFAIAAWGHQTEKHTPCPTLDAQHQRMCPDDSGNVELGTATGILQGGTTSDVLGDSSTGIKAKNTGTVPADVLNSENQCYIAPHNPAIFPGAWEVDTQADQSSVPAQHSTSLPAQQNLAISGHPPVEAEPSSSLDPEAAQSLQPDIQPSTSTLDADSSQTGHHPETTPVLSQGGSAYHHLVDGRMGFDVDNHGTVCSQQAHSESPTFAAPQSPVLLAFSSEVGTPANLSSTASLQSNDAPSSYPPEVAESPNVLSTEVELNLHTDVQASAASLQSNDAPSRHPPEVAESLNVLSTEVEQNSHTDLRASTSLLGVPLQRMFPDDSSQTNFQPDRATELAEEGEPEYLTCPTRNPAALPLSRGAEAENGQASLPAQEITGLHAQHSLATPHHSVRDLQPPISILSEEAERTGMMCAAATHSLQHGMQSSLTTQDVPLERTELPGMPVTQSTAVLQREEPSLAPDLQPGMQSSSPMQDQPVEAGVAITSGTISAQNLQPETQPSTSVQHIPPESSRTHPDESIQIGLQPNTTTGPEQLTQFFSVAPAAFNHLPSNSEPLKNELEKLKSFEPVLRKNHEQKKLKIQTEFSQEMEKLKKKYELLFQEEDSMYHRSIAELNGIYKKIAGHQSIAEAFREKFCRLSATQERSPSTTIRQAPQSSQQAQTTTLPSASSIATRQPVLTSFQSRGPYLQASQAARPSAPVEAIQLQSVIAGNPYRGTPSPTGSTALRNGSYGAVGAQPRGPAPHLRQHRMPSPTAMVRGDQWQPGHVGPGITSSRRTAPGTFAVAGVPFPSMASSSVHQAVPSASVSLAGGYPASSMLPQLSGSASESMANFAQLHSTIPVAMASHQAPGLNSDFHHMAAGGGPLTAAAGMRLAGAQTSGADQAGVLEPTLDVRRLPLYQQSPHAMTLSLIQQTVASMTAPSSHSALMTAHQALVGNPGLGGMAGPQNLGGGWHHRARAAVANPSLPGSATANSRSAGRASLAGVAPSVEVVSLSDEEDE</sequence>
<accession>A0AAQ3WXP9</accession>
<gene>
    <name evidence="3" type="ORF">U9M48_025971</name>
</gene>
<dbReference type="Gene3D" id="3.40.50.10810">
    <property type="entry name" value="Tandem AAA-ATPase domain"/>
    <property type="match status" value="1"/>
</dbReference>
<protein>
    <recommendedName>
        <fullName evidence="2">Helicase C-terminal domain-containing protein</fullName>
    </recommendedName>
</protein>
<dbReference type="Pfam" id="PF11496">
    <property type="entry name" value="HDA2-3"/>
    <property type="match status" value="1"/>
</dbReference>
<dbReference type="GO" id="GO:0070823">
    <property type="term" value="C:HDA1 complex"/>
    <property type="evidence" value="ECO:0007669"/>
    <property type="project" value="InterPro"/>
</dbReference>
<proteinExistence type="predicted"/>
<feature type="region of interest" description="Disordered" evidence="1">
    <location>
        <begin position="2145"/>
        <end position="2174"/>
    </location>
</feature>
<feature type="domain" description="Helicase C-terminal" evidence="2">
    <location>
        <begin position="490"/>
        <end position="653"/>
    </location>
</feature>
<dbReference type="EMBL" id="CP144749">
    <property type="protein sequence ID" value="WVZ78222.1"/>
    <property type="molecule type" value="Genomic_DNA"/>
</dbReference>
<dbReference type="PROSITE" id="PS51194">
    <property type="entry name" value="HELICASE_CTER"/>
    <property type="match status" value="1"/>
</dbReference>
<evidence type="ECO:0000259" key="2">
    <source>
        <dbReference type="PROSITE" id="PS51194"/>
    </source>
</evidence>
<reference evidence="3 4" key="1">
    <citation type="submission" date="2024-02" db="EMBL/GenBank/DDBJ databases">
        <title>High-quality chromosome-scale genome assembly of Pensacola bahiagrass (Paspalum notatum Flugge var. saurae).</title>
        <authorList>
            <person name="Vega J.M."/>
            <person name="Podio M."/>
            <person name="Orjuela J."/>
            <person name="Siena L.A."/>
            <person name="Pessino S.C."/>
            <person name="Combes M.C."/>
            <person name="Mariac C."/>
            <person name="Albertini E."/>
            <person name="Pupilli F."/>
            <person name="Ortiz J.P.A."/>
            <person name="Leblanc O."/>
        </authorList>
    </citation>
    <scope>NUCLEOTIDE SEQUENCE [LARGE SCALE GENOMIC DNA]</scope>
    <source>
        <strain evidence="3">R1</strain>
        <tissue evidence="3">Leaf</tissue>
    </source>
</reference>
<feature type="region of interest" description="Disordered" evidence="1">
    <location>
        <begin position="1624"/>
        <end position="1676"/>
    </location>
</feature>
<dbReference type="PANTHER" id="PTHR35116">
    <property type="entry name" value="HELICASE PROTEIN MOM1"/>
    <property type="match status" value="1"/>
</dbReference>
<feature type="compositionally biased region" description="Low complexity" evidence="1">
    <location>
        <begin position="2155"/>
        <end position="2173"/>
    </location>
</feature>
<name>A0AAQ3WXP9_PASNO</name>
<feature type="region of interest" description="Disordered" evidence="1">
    <location>
        <begin position="1730"/>
        <end position="1756"/>
    </location>
</feature>
<feature type="compositionally biased region" description="Polar residues" evidence="1">
    <location>
        <begin position="1997"/>
        <end position="2008"/>
    </location>
</feature>
<dbReference type="GO" id="GO:0031507">
    <property type="term" value="P:heterochromatin formation"/>
    <property type="evidence" value="ECO:0007669"/>
    <property type="project" value="InterPro"/>
</dbReference>
<keyword evidence="4" id="KW-1185">Reference proteome</keyword>
<dbReference type="InterPro" id="IPR027417">
    <property type="entry name" value="P-loop_NTPase"/>
</dbReference>
<dbReference type="Gene3D" id="6.10.250.1310">
    <property type="match status" value="1"/>
</dbReference>
<dbReference type="InterPro" id="IPR001650">
    <property type="entry name" value="Helicase_C-like"/>
</dbReference>
<evidence type="ECO:0000313" key="4">
    <source>
        <dbReference type="Proteomes" id="UP001341281"/>
    </source>
</evidence>
<dbReference type="Proteomes" id="UP001341281">
    <property type="component" value="Chromosome 05"/>
</dbReference>
<feature type="compositionally biased region" description="Polar residues" evidence="1">
    <location>
        <begin position="1633"/>
        <end position="1664"/>
    </location>
</feature>
<dbReference type="InterPro" id="IPR039322">
    <property type="entry name" value="MOM1"/>
</dbReference>
<feature type="region of interest" description="Disordered" evidence="1">
    <location>
        <begin position="1"/>
        <end position="119"/>
    </location>
</feature>
<evidence type="ECO:0000256" key="1">
    <source>
        <dbReference type="SAM" id="MobiDB-lite"/>
    </source>
</evidence>
<dbReference type="Gene3D" id="3.40.50.300">
    <property type="entry name" value="P-loop containing nucleotide triphosphate hydrolases"/>
    <property type="match status" value="1"/>
</dbReference>
<feature type="compositionally biased region" description="Polar residues" evidence="1">
    <location>
        <begin position="2145"/>
        <end position="2154"/>
    </location>
</feature>
<organism evidence="3 4">
    <name type="scientific">Paspalum notatum var. saurae</name>
    <dbReference type="NCBI Taxonomy" id="547442"/>
    <lineage>
        <taxon>Eukaryota</taxon>
        <taxon>Viridiplantae</taxon>
        <taxon>Streptophyta</taxon>
        <taxon>Embryophyta</taxon>
        <taxon>Tracheophyta</taxon>
        <taxon>Spermatophyta</taxon>
        <taxon>Magnoliopsida</taxon>
        <taxon>Liliopsida</taxon>
        <taxon>Poales</taxon>
        <taxon>Poaceae</taxon>
        <taxon>PACMAD clade</taxon>
        <taxon>Panicoideae</taxon>
        <taxon>Andropogonodae</taxon>
        <taxon>Paspaleae</taxon>
        <taxon>Paspalinae</taxon>
        <taxon>Paspalum</taxon>
    </lineage>
</organism>
<feature type="region of interest" description="Disordered" evidence="1">
    <location>
        <begin position="735"/>
        <end position="761"/>
    </location>
</feature>